<dbReference type="InterPro" id="IPR006813">
    <property type="entry name" value="Glyco_trans_17"/>
</dbReference>
<dbReference type="PANTHER" id="PTHR12224">
    <property type="entry name" value="BETA-1,4-MANNOSYL-GLYCOPROTEIN BETA-1,4-N-ACETYLGLUCOSAMINYL-TRANSFERASE"/>
    <property type="match status" value="1"/>
</dbReference>
<name>A0A3B9H3D8_9PROT</name>
<dbReference type="GO" id="GO:0006044">
    <property type="term" value="P:N-acetylglucosamine metabolic process"/>
    <property type="evidence" value="ECO:0007669"/>
    <property type="project" value="TreeGrafter"/>
</dbReference>
<dbReference type="PANTHER" id="PTHR12224:SF0">
    <property type="entry name" value="BETA-1,4-MANNOSYL-GLYCOPROTEIN 4-BETA-N-ACETYLGLUCOSAMINYLTRANSFERASE"/>
    <property type="match status" value="1"/>
</dbReference>
<proteinExistence type="predicted"/>
<dbReference type="GO" id="GO:0016020">
    <property type="term" value="C:membrane"/>
    <property type="evidence" value="ECO:0007669"/>
    <property type="project" value="InterPro"/>
</dbReference>
<evidence type="ECO:0000313" key="2">
    <source>
        <dbReference type="Proteomes" id="UP000259610"/>
    </source>
</evidence>
<sequence length="285" mass="32553">MRLYDCFTFYNELTLLRLRLETLSPHIERFVLVEATKTFTGKPKPLVFGANRHLFTPWLNKIEHVVVDDMPDEGDAWAREIHQRNAIARGLPSARQEDIIMVSDVDEIPAPDALRSTSPVKPTLFGMRMFYYFFNLELIHTRAYIDRAKAAAFTANAWVGTKTVPFHLFRSAQALRMTKARTYPWYRIDRKNPLILENAGWHFSYLAPVSGIMEKIANFSHQELNIAAINNAGTIEQEIGRLIAGEEVSFGAVGRYHGRPVRIDQSFPEALQDPDEACQAFILDV</sequence>
<accession>A0A3B9H3D8</accession>
<dbReference type="EMBL" id="DMAN01000419">
    <property type="protein sequence ID" value="HAE29158.1"/>
    <property type="molecule type" value="Genomic_DNA"/>
</dbReference>
<dbReference type="RefSeq" id="WP_272992868.1">
    <property type="nucleotide sequence ID" value="NZ_CAJWRG010000003.1"/>
</dbReference>
<dbReference type="Pfam" id="PF04724">
    <property type="entry name" value="Glyco_transf_17"/>
    <property type="match status" value="1"/>
</dbReference>
<evidence type="ECO:0000313" key="1">
    <source>
        <dbReference type="EMBL" id="HAE29158.1"/>
    </source>
</evidence>
<protein>
    <recommendedName>
        <fullName evidence="3">N-acetylglucosaminyltransferase</fullName>
    </recommendedName>
</protein>
<dbReference type="GO" id="GO:0003830">
    <property type="term" value="F:beta-1,4-mannosylglycoprotein 4-beta-N-acetylglucosaminyltransferase activity"/>
    <property type="evidence" value="ECO:0007669"/>
    <property type="project" value="InterPro"/>
</dbReference>
<reference evidence="1 2" key="1">
    <citation type="journal article" date="2018" name="Nat. Biotechnol.">
        <title>A standardized bacterial taxonomy based on genome phylogeny substantially revises the tree of life.</title>
        <authorList>
            <person name="Parks D.H."/>
            <person name="Chuvochina M."/>
            <person name="Waite D.W."/>
            <person name="Rinke C."/>
            <person name="Skarshewski A."/>
            <person name="Chaumeil P.A."/>
            <person name="Hugenholtz P."/>
        </authorList>
    </citation>
    <scope>NUCLEOTIDE SEQUENCE [LARGE SCALE GENOMIC DNA]</scope>
    <source>
        <strain evidence="1">UBA8733</strain>
    </source>
</reference>
<dbReference type="Proteomes" id="UP000259610">
    <property type="component" value="Unassembled WGS sequence"/>
</dbReference>
<evidence type="ECO:0008006" key="3">
    <source>
        <dbReference type="Google" id="ProtNLM"/>
    </source>
</evidence>
<organism evidence="1 2">
    <name type="scientific">Hyphomonas adhaerens</name>
    <dbReference type="NCBI Taxonomy" id="81029"/>
    <lineage>
        <taxon>Bacteria</taxon>
        <taxon>Pseudomonadati</taxon>
        <taxon>Pseudomonadota</taxon>
        <taxon>Alphaproteobacteria</taxon>
        <taxon>Hyphomonadales</taxon>
        <taxon>Hyphomonadaceae</taxon>
        <taxon>Hyphomonas</taxon>
    </lineage>
</organism>
<dbReference type="AlphaFoldDB" id="A0A3B9H3D8"/>
<gene>
    <name evidence="1" type="ORF">DCG58_18510</name>
</gene>
<comment type="caution">
    <text evidence="1">The sequence shown here is derived from an EMBL/GenBank/DDBJ whole genome shotgun (WGS) entry which is preliminary data.</text>
</comment>